<dbReference type="OrthoDB" id="220114at2"/>
<accession>A0A5M6IP44</accession>
<dbReference type="EMBL" id="VWPK01000039">
    <property type="protein sequence ID" value="KAA5610036.1"/>
    <property type="molecule type" value="Genomic_DNA"/>
</dbReference>
<proteinExistence type="predicted"/>
<dbReference type="RefSeq" id="WP_150042890.1">
    <property type="nucleotide sequence ID" value="NZ_OW485601.1"/>
</dbReference>
<evidence type="ECO:0000313" key="1">
    <source>
        <dbReference type="EMBL" id="KAA5610036.1"/>
    </source>
</evidence>
<name>A0A5M6IP44_9PROT</name>
<evidence type="ECO:0000313" key="2">
    <source>
        <dbReference type="Proteomes" id="UP000325255"/>
    </source>
</evidence>
<keyword evidence="2" id="KW-1185">Reference proteome</keyword>
<protein>
    <recommendedName>
        <fullName evidence="3">G8 domain-containing protein</fullName>
    </recommendedName>
</protein>
<reference evidence="1 2" key="1">
    <citation type="submission" date="2019-09" db="EMBL/GenBank/DDBJ databases">
        <title>Genome sequence of Rhodovastum atsumiense, a diverse member of the Acetobacteraceae family of non-sulfur purple photosynthetic bacteria.</title>
        <authorList>
            <person name="Meyer T."/>
            <person name="Kyndt J."/>
        </authorList>
    </citation>
    <scope>NUCLEOTIDE SEQUENCE [LARGE SCALE GENOMIC DNA]</scope>
    <source>
        <strain evidence="1 2">DSM 21279</strain>
    </source>
</reference>
<sequence length="284" mass="29176">MGNTASASVLETDRHRPASRLAVAVRDGAWFDPRTWAGRQVPRGGADLNVAIAPGVDVTFAGGHRAPFTVGNLSLRSGTTDGATLSVASGTLDVRKTLDGGGNANSAVRVGTGAGASGRAVLDVTHVTRANVEIAGTAPGATTPRGSSGTVEVRGDPGTSWFRLDGGGAGGTVTKLVLDAPPPMRFQGGIAVSLPAAPDASHPGTTQNRIELKGVHFDRVTFVPDEIQPLIYGTHFGALQLFDGARLAYTLQHVQQGFLEVPGAHFFTGTNPATGNDYVGYAQT</sequence>
<dbReference type="AlphaFoldDB" id="A0A5M6IP44"/>
<organism evidence="1 2">
    <name type="scientific">Rhodovastum atsumiense</name>
    <dbReference type="NCBI Taxonomy" id="504468"/>
    <lineage>
        <taxon>Bacteria</taxon>
        <taxon>Pseudomonadati</taxon>
        <taxon>Pseudomonadota</taxon>
        <taxon>Alphaproteobacteria</taxon>
        <taxon>Acetobacterales</taxon>
        <taxon>Acetobacteraceae</taxon>
        <taxon>Rhodovastum</taxon>
    </lineage>
</organism>
<comment type="caution">
    <text evidence="1">The sequence shown here is derived from an EMBL/GenBank/DDBJ whole genome shotgun (WGS) entry which is preliminary data.</text>
</comment>
<gene>
    <name evidence="1" type="ORF">F1189_21260</name>
</gene>
<dbReference type="Proteomes" id="UP000325255">
    <property type="component" value="Unassembled WGS sequence"/>
</dbReference>
<evidence type="ECO:0008006" key="3">
    <source>
        <dbReference type="Google" id="ProtNLM"/>
    </source>
</evidence>